<protein>
    <submittedName>
        <fullName evidence="1">Uncharacterized protein</fullName>
    </submittedName>
</protein>
<reference evidence="1 2" key="1">
    <citation type="journal article" date="2022" name="Hortic Res">
        <title>A haplotype resolved chromosomal level avocado genome allows analysis of novel avocado genes.</title>
        <authorList>
            <person name="Nath O."/>
            <person name="Fletcher S.J."/>
            <person name="Hayward A."/>
            <person name="Shaw L.M."/>
            <person name="Masouleh A.K."/>
            <person name="Furtado A."/>
            <person name="Henry R.J."/>
            <person name="Mitter N."/>
        </authorList>
    </citation>
    <scope>NUCLEOTIDE SEQUENCE [LARGE SCALE GENOMIC DNA]</scope>
    <source>
        <strain evidence="2">cv. Hass</strain>
    </source>
</reference>
<evidence type="ECO:0000313" key="2">
    <source>
        <dbReference type="Proteomes" id="UP001234297"/>
    </source>
</evidence>
<dbReference type="Proteomes" id="UP001234297">
    <property type="component" value="Chromosome 11"/>
</dbReference>
<gene>
    <name evidence="1" type="ORF">MRB53_034353</name>
</gene>
<keyword evidence="2" id="KW-1185">Reference proteome</keyword>
<evidence type="ECO:0000313" key="1">
    <source>
        <dbReference type="EMBL" id="KAJ8625823.1"/>
    </source>
</evidence>
<dbReference type="EMBL" id="CM056819">
    <property type="protein sequence ID" value="KAJ8625823.1"/>
    <property type="molecule type" value="Genomic_DNA"/>
</dbReference>
<accession>A0ACC2KXV5</accession>
<sequence>MLHSHGMDAGWDGIHPSRPPREKSGIISPSALHLRQLGIDVGDDPIQSVSQSSSSPGPTYLFCNCKWPNDLRHLALGEDLTRKQFTVKSSLELDETVGSGLSYSEQRSKLYDNLARDLQEKGPAFLSGATSQSLSLSDIFTLKDGVVTPILKRANPPVRANVLHLGPEFAEHISQAVRDIFLPYFDQVIWFQNTSFFHSSMFHASSQTEPVPATENEVEAEANAVKAVAETFCPLKIVLDRVVLTSTGVLLGCWQVTSGTDPYVIREKLRDALPNAPKKQLYDPVILYTSLARLLGHPKMPSEEMHKSEDQVKFFYELVGRLNKLIQGFQAVVSELWYVEEFDVLALALNGRMKLSAVSNRISCVEFLALWKMKRLQQSKRLEQRGRPTSNLIHWRTSIWKINIPHRRRWRTMLLH</sequence>
<proteinExistence type="predicted"/>
<comment type="caution">
    <text evidence="1">The sequence shown here is derived from an EMBL/GenBank/DDBJ whole genome shotgun (WGS) entry which is preliminary data.</text>
</comment>
<organism evidence="1 2">
    <name type="scientific">Persea americana</name>
    <name type="common">Avocado</name>
    <dbReference type="NCBI Taxonomy" id="3435"/>
    <lineage>
        <taxon>Eukaryota</taxon>
        <taxon>Viridiplantae</taxon>
        <taxon>Streptophyta</taxon>
        <taxon>Embryophyta</taxon>
        <taxon>Tracheophyta</taxon>
        <taxon>Spermatophyta</taxon>
        <taxon>Magnoliopsida</taxon>
        <taxon>Magnoliidae</taxon>
        <taxon>Laurales</taxon>
        <taxon>Lauraceae</taxon>
        <taxon>Persea</taxon>
    </lineage>
</organism>
<name>A0ACC2KXV5_PERAE</name>